<dbReference type="InterPro" id="IPR041489">
    <property type="entry name" value="PDZ_6"/>
</dbReference>
<dbReference type="CDD" id="cd07560">
    <property type="entry name" value="Peptidase_S41_CPP"/>
    <property type="match status" value="1"/>
</dbReference>
<accession>X1TFI5</accession>
<dbReference type="PROSITE" id="PS50106">
    <property type="entry name" value="PDZ"/>
    <property type="match status" value="1"/>
</dbReference>
<gene>
    <name evidence="6" type="ORF">S12H4_53663</name>
</gene>
<dbReference type="AlphaFoldDB" id="X1TFI5"/>
<dbReference type="GO" id="GO:0007165">
    <property type="term" value="P:signal transduction"/>
    <property type="evidence" value="ECO:0007669"/>
    <property type="project" value="TreeGrafter"/>
</dbReference>
<dbReference type="GO" id="GO:0006508">
    <property type="term" value="P:proteolysis"/>
    <property type="evidence" value="ECO:0007669"/>
    <property type="project" value="UniProtKB-KW"/>
</dbReference>
<dbReference type="EMBL" id="BARW01034197">
    <property type="protein sequence ID" value="GAJ04019.1"/>
    <property type="molecule type" value="Genomic_DNA"/>
</dbReference>
<dbReference type="Gene3D" id="3.30.750.44">
    <property type="match status" value="1"/>
</dbReference>
<evidence type="ECO:0000259" key="5">
    <source>
        <dbReference type="PROSITE" id="PS50106"/>
    </source>
</evidence>
<feature type="domain" description="PDZ" evidence="5">
    <location>
        <begin position="1"/>
        <end position="57"/>
    </location>
</feature>
<sequence length="233" mass="24740">EGIGAYVAVKDEQIMIIAPIADSPAAKAGIKAGDIILAINGRSASEMSLAEAVLYIRGPKGTSVRLLILHQGETEPEEIEIVRAEIEVPSVYFEMRGDIAYINITYFSERTNEELSPVLQSITQEAATGIILDLRSNPGGLLQTVVDVASRFLNKGIVVDVVDNQGEHTTSAVKPKGATTDLSLVVLVDSYSASGSEVLAGALQDYARATIAGTRTYGKGSVNILHQLKDGSR</sequence>
<dbReference type="SUPFAM" id="SSF52096">
    <property type="entry name" value="ClpP/crotonase"/>
    <property type="match status" value="1"/>
</dbReference>
<dbReference type="InterPro" id="IPR029045">
    <property type="entry name" value="ClpP/crotonase-like_dom_sf"/>
</dbReference>
<dbReference type="InterPro" id="IPR005151">
    <property type="entry name" value="Tail-specific_protease"/>
</dbReference>
<evidence type="ECO:0000256" key="2">
    <source>
        <dbReference type="ARBA" id="ARBA00022670"/>
    </source>
</evidence>
<organism evidence="6">
    <name type="scientific">marine sediment metagenome</name>
    <dbReference type="NCBI Taxonomy" id="412755"/>
    <lineage>
        <taxon>unclassified sequences</taxon>
        <taxon>metagenomes</taxon>
        <taxon>ecological metagenomes</taxon>
    </lineage>
</organism>
<reference evidence="6" key="1">
    <citation type="journal article" date="2014" name="Front. Microbiol.">
        <title>High frequency of phylogenetically diverse reductive dehalogenase-homologous genes in deep subseafloor sedimentary metagenomes.</title>
        <authorList>
            <person name="Kawai M."/>
            <person name="Futagami T."/>
            <person name="Toyoda A."/>
            <person name="Takaki Y."/>
            <person name="Nishi S."/>
            <person name="Hori S."/>
            <person name="Arai W."/>
            <person name="Tsubouchi T."/>
            <person name="Morono Y."/>
            <person name="Uchiyama I."/>
            <person name="Ito T."/>
            <person name="Fujiyama A."/>
            <person name="Inagaki F."/>
            <person name="Takami H."/>
        </authorList>
    </citation>
    <scope>NUCLEOTIDE SEQUENCE</scope>
    <source>
        <strain evidence="6">Expedition CK06-06</strain>
    </source>
</reference>
<keyword evidence="4" id="KW-0720">Serine protease</keyword>
<dbReference type="GO" id="GO:0008236">
    <property type="term" value="F:serine-type peptidase activity"/>
    <property type="evidence" value="ECO:0007669"/>
    <property type="project" value="UniProtKB-KW"/>
</dbReference>
<dbReference type="PANTHER" id="PTHR32060:SF30">
    <property type="entry name" value="CARBOXY-TERMINAL PROCESSING PROTEASE CTPA"/>
    <property type="match status" value="1"/>
</dbReference>
<dbReference type="FunFam" id="2.30.42.10:FF:000063">
    <property type="entry name" value="Peptidase, S41 family"/>
    <property type="match status" value="1"/>
</dbReference>
<dbReference type="Gene3D" id="3.90.226.10">
    <property type="entry name" value="2-enoyl-CoA Hydratase, Chain A, domain 1"/>
    <property type="match status" value="1"/>
</dbReference>
<proteinExistence type="inferred from homology"/>
<comment type="caution">
    <text evidence="6">The sequence shown here is derived from an EMBL/GenBank/DDBJ whole genome shotgun (WGS) entry which is preliminary data.</text>
</comment>
<dbReference type="InterPro" id="IPR004447">
    <property type="entry name" value="Peptidase_S41A"/>
</dbReference>
<protein>
    <recommendedName>
        <fullName evidence="5">PDZ domain-containing protein</fullName>
    </recommendedName>
</protein>
<dbReference type="GO" id="GO:0004175">
    <property type="term" value="F:endopeptidase activity"/>
    <property type="evidence" value="ECO:0007669"/>
    <property type="project" value="TreeGrafter"/>
</dbReference>
<dbReference type="Pfam" id="PF03572">
    <property type="entry name" value="Peptidase_S41"/>
    <property type="match status" value="1"/>
</dbReference>
<evidence type="ECO:0000313" key="6">
    <source>
        <dbReference type="EMBL" id="GAJ04019.1"/>
    </source>
</evidence>
<dbReference type="PANTHER" id="PTHR32060">
    <property type="entry name" value="TAIL-SPECIFIC PROTEASE"/>
    <property type="match status" value="1"/>
</dbReference>
<name>X1TFI5_9ZZZZ</name>
<feature type="non-terminal residue" evidence="6">
    <location>
        <position position="1"/>
    </location>
</feature>
<dbReference type="SMART" id="SM00228">
    <property type="entry name" value="PDZ"/>
    <property type="match status" value="1"/>
</dbReference>
<dbReference type="NCBIfam" id="TIGR00225">
    <property type="entry name" value="prc"/>
    <property type="match status" value="1"/>
</dbReference>
<dbReference type="InterPro" id="IPR036034">
    <property type="entry name" value="PDZ_sf"/>
</dbReference>
<dbReference type="SUPFAM" id="SSF50156">
    <property type="entry name" value="PDZ domain-like"/>
    <property type="match status" value="1"/>
</dbReference>
<evidence type="ECO:0000256" key="3">
    <source>
        <dbReference type="ARBA" id="ARBA00022801"/>
    </source>
</evidence>
<dbReference type="GO" id="GO:0030288">
    <property type="term" value="C:outer membrane-bounded periplasmic space"/>
    <property type="evidence" value="ECO:0007669"/>
    <property type="project" value="TreeGrafter"/>
</dbReference>
<dbReference type="Pfam" id="PF17820">
    <property type="entry name" value="PDZ_6"/>
    <property type="match status" value="1"/>
</dbReference>
<dbReference type="InterPro" id="IPR001478">
    <property type="entry name" value="PDZ"/>
</dbReference>
<dbReference type="Gene3D" id="2.30.42.10">
    <property type="match status" value="1"/>
</dbReference>
<comment type="similarity">
    <text evidence="1">Belongs to the peptidase S41A family.</text>
</comment>
<keyword evidence="2" id="KW-0645">Protease</keyword>
<feature type="non-terminal residue" evidence="6">
    <location>
        <position position="233"/>
    </location>
</feature>
<dbReference type="SMART" id="SM00245">
    <property type="entry name" value="TSPc"/>
    <property type="match status" value="1"/>
</dbReference>
<evidence type="ECO:0000256" key="1">
    <source>
        <dbReference type="ARBA" id="ARBA00009179"/>
    </source>
</evidence>
<evidence type="ECO:0000256" key="4">
    <source>
        <dbReference type="ARBA" id="ARBA00022825"/>
    </source>
</evidence>
<dbReference type="CDD" id="cd06782">
    <property type="entry name" value="cpPDZ_CPP-like"/>
    <property type="match status" value="1"/>
</dbReference>
<keyword evidence="3" id="KW-0378">Hydrolase</keyword>